<feature type="non-terminal residue" evidence="9">
    <location>
        <position position="147"/>
    </location>
</feature>
<evidence type="ECO:0000256" key="7">
    <source>
        <dbReference type="RuleBase" id="RU003832"/>
    </source>
</evidence>
<dbReference type="PANTHER" id="PTHR48438:SF1">
    <property type="entry name" value="ALPHA-(1,3)-FUCOSYLTRANSFERASE C-RELATED"/>
    <property type="match status" value="1"/>
</dbReference>
<dbReference type="EMBL" id="CAXKWB010128450">
    <property type="protein sequence ID" value="CAL4240892.1"/>
    <property type="molecule type" value="Genomic_DNA"/>
</dbReference>
<organism evidence="9 10">
    <name type="scientific">Meganyctiphanes norvegica</name>
    <name type="common">Northern krill</name>
    <name type="synonym">Thysanopoda norvegica</name>
    <dbReference type="NCBI Taxonomy" id="48144"/>
    <lineage>
        <taxon>Eukaryota</taxon>
        <taxon>Metazoa</taxon>
        <taxon>Ecdysozoa</taxon>
        <taxon>Arthropoda</taxon>
        <taxon>Crustacea</taxon>
        <taxon>Multicrustacea</taxon>
        <taxon>Malacostraca</taxon>
        <taxon>Eumalacostraca</taxon>
        <taxon>Eucarida</taxon>
        <taxon>Euphausiacea</taxon>
        <taxon>Euphausiidae</taxon>
        <taxon>Meganyctiphanes</taxon>
    </lineage>
</organism>
<sequence>MVLAEKHPFLPLFLLFYGSRIRLKDVYWMHSKCYFVKQVFTFYRKLALRTRKKILFYGKFCLNKGPAGVCGDITSYKAFFFTFLKTGMLCPDYVTEKFYRSLSLDVVPVVMGGADYKLKAPPHSYIDALDFQSPKHLADYLNTVASD</sequence>
<dbReference type="InterPro" id="IPR001503">
    <property type="entry name" value="Glyco_trans_10"/>
</dbReference>
<keyword evidence="7" id="KW-0812">Transmembrane</keyword>
<keyword evidence="10" id="KW-1185">Reference proteome</keyword>
<accession>A0AAV2SR03</accession>
<dbReference type="PANTHER" id="PTHR48438">
    <property type="entry name" value="ALPHA-(1,3)-FUCOSYLTRANSFERASE C-RELATED"/>
    <property type="match status" value="1"/>
</dbReference>
<evidence type="ECO:0000256" key="3">
    <source>
        <dbReference type="ARBA" id="ARBA00008919"/>
    </source>
</evidence>
<comment type="subcellular location">
    <subcellularLocation>
        <location evidence="1">Golgi apparatus membrane</location>
        <topology evidence="1">Single-pass type II membrane protein</topology>
    </subcellularLocation>
    <subcellularLocation>
        <location evidence="7">Golgi apparatus</location>
        <location evidence="7">Golgi stack membrane</location>
        <topology evidence="7">Single-pass type II membrane protein</topology>
    </subcellularLocation>
</comment>
<evidence type="ECO:0000259" key="8">
    <source>
        <dbReference type="Pfam" id="PF00852"/>
    </source>
</evidence>
<dbReference type="InterPro" id="IPR055270">
    <property type="entry name" value="Glyco_tran_10_C"/>
</dbReference>
<comment type="caution">
    <text evidence="9">The sequence shown here is derived from an EMBL/GenBank/DDBJ whole genome shotgun (WGS) entry which is preliminary data.</text>
</comment>
<evidence type="ECO:0000313" key="9">
    <source>
        <dbReference type="EMBL" id="CAL4240892.1"/>
    </source>
</evidence>
<dbReference type="SUPFAM" id="SSF53756">
    <property type="entry name" value="UDP-Glycosyltransferase/glycogen phosphorylase"/>
    <property type="match status" value="1"/>
</dbReference>
<dbReference type="GO" id="GO:0000139">
    <property type="term" value="C:Golgi membrane"/>
    <property type="evidence" value="ECO:0007669"/>
    <property type="project" value="UniProtKB-SubCell"/>
</dbReference>
<reference evidence="9 10" key="1">
    <citation type="submission" date="2024-05" db="EMBL/GenBank/DDBJ databases">
        <authorList>
            <person name="Wallberg A."/>
        </authorList>
    </citation>
    <scope>NUCLEOTIDE SEQUENCE [LARGE SCALE GENOMIC DNA]</scope>
</reference>
<keyword evidence="6 7" id="KW-0333">Golgi apparatus</keyword>
<proteinExistence type="inferred from homology"/>
<evidence type="ECO:0000256" key="4">
    <source>
        <dbReference type="ARBA" id="ARBA00022676"/>
    </source>
</evidence>
<evidence type="ECO:0000313" key="10">
    <source>
        <dbReference type="Proteomes" id="UP001497623"/>
    </source>
</evidence>
<evidence type="ECO:0000256" key="1">
    <source>
        <dbReference type="ARBA" id="ARBA00004323"/>
    </source>
</evidence>
<dbReference type="Pfam" id="PF00852">
    <property type="entry name" value="Glyco_transf_10"/>
    <property type="match status" value="1"/>
</dbReference>
<dbReference type="AlphaFoldDB" id="A0AAV2SR03"/>
<comment type="pathway">
    <text evidence="2">Protein modification; protein glycosylation.</text>
</comment>
<gene>
    <name evidence="9" type="ORF">MNOR_LOCUS40640</name>
</gene>
<evidence type="ECO:0000256" key="6">
    <source>
        <dbReference type="ARBA" id="ARBA00023034"/>
    </source>
</evidence>
<keyword evidence="4 7" id="KW-0328">Glycosyltransferase</keyword>
<comment type="similarity">
    <text evidence="3 7">Belongs to the glycosyltransferase 10 family.</text>
</comment>
<dbReference type="InterPro" id="IPR038577">
    <property type="entry name" value="GT10-like_C_sf"/>
</dbReference>
<dbReference type="Gene3D" id="3.40.50.11660">
    <property type="entry name" value="Glycosyl transferase family 10, C-terminal domain"/>
    <property type="match status" value="1"/>
</dbReference>
<dbReference type="GO" id="GO:0008417">
    <property type="term" value="F:fucosyltransferase activity"/>
    <property type="evidence" value="ECO:0007669"/>
    <property type="project" value="InterPro"/>
</dbReference>
<protein>
    <recommendedName>
        <fullName evidence="7">Fucosyltransferase</fullName>
        <ecNumber evidence="7">2.4.1.-</ecNumber>
    </recommendedName>
</protein>
<dbReference type="Proteomes" id="UP001497623">
    <property type="component" value="Unassembled WGS sequence"/>
</dbReference>
<dbReference type="EC" id="2.4.1.-" evidence="7"/>
<evidence type="ECO:0000256" key="5">
    <source>
        <dbReference type="ARBA" id="ARBA00022679"/>
    </source>
</evidence>
<feature type="domain" description="Fucosyltransferase C-terminal" evidence="8">
    <location>
        <begin position="24"/>
        <end position="147"/>
    </location>
</feature>
<keyword evidence="7" id="KW-0472">Membrane</keyword>
<keyword evidence="5 7" id="KW-0808">Transferase</keyword>
<evidence type="ECO:0000256" key="2">
    <source>
        <dbReference type="ARBA" id="ARBA00004922"/>
    </source>
</evidence>
<dbReference type="GO" id="GO:0032580">
    <property type="term" value="C:Golgi cisterna membrane"/>
    <property type="evidence" value="ECO:0007669"/>
    <property type="project" value="UniProtKB-SubCell"/>
</dbReference>
<name>A0AAV2SR03_MEGNR</name>